<sequence>MLMQDLDTEIIVATTRGPSTNTTAVAANVVVDERQMNALFLDVVRVSESYGLRFPREFALLMKQLLYFDRYTRLLAPNLNMLQDQRITIVSNRGGRNRDTFNESHRSCGLCLLSYWLGHPCITYKLHNYSKMEAPVLMPFLYDLYQFPECSIVKLVNYMVQKNRRHIAVEENRECDNRDGYSAISG</sequence>
<evidence type="ECO:0000313" key="2">
    <source>
        <dbReference type="Proteomes" id="UP000288805"/>
    </source>
</evidence>
<dbReference type="EMBL" id="QGNW01001405">
    <property type="protein sequence ID" value="RVW42388.1"/>
    <property type="molecule type" value="Genomic_DNA"/>
</dbReference>
<dbReference type="GO" id="GO:0016301">
    <property type="term" value="F:kinase activity"/>
    <property type="evidence" value="ECO:0007669"/>
    <property type="project" value="UniProtKB-KW"/>
</dbReference>
<protein>
    <submittedName>
        <fullName evidence="1">Putative aarF domain-containing protein kinase, chloroplastic</fullName>
    </submittedName>
</protein>
<gene>
    <name evidence="1" type="primary">VvCHDh000655_0</name>
    <name evidence="1" type="ORF">CK203_070786</name>
</gene>
<comment type="caution">
    <text evidence="1">The sequence shown here is derived from an EMBL/GenBank/DDBJ whole genome shotgun (WGS) entry which is preliminary data.</text>
</comment>
<reference evidence="1 2" key="1">
    <citation type="journal article" date="2018" name="PLoS Genet.">
        <title>Population sequencing reveals clonal diversity and ancestral inbreeding in the grapevine cultivar Chardonnay.</title>
        <authorList>
            <person name="Roach M.J."/>
            <person name="Johnson D.L."/>
            <person name="Bohlmann J."/>
            <person name="van Vuuren H.J."/>
            <person name="Jones S.J."/>
            <person name="Pretorius I.S."/>
            <person name="Schmidt S.A."/>
            <person name="Borneman A.R."/>
        </authorList>
    </citation>
    <scope>NUCLEOTIDE SEQUENCE [LARGE SCALE GENOMIC DNA]</scope>
    <source>
        <strain evidence="2">cv. Chardonnay</strain>
        <tissue evidence="1">Leaf</tissue>
    </source>
</reference>
<evidence type="ECO:0000313" key="1">
    <source>
        <dbReference type="EMBL" id="RVW42388.1"/>
    </source>
</evidence>
<keyword evidence="1" id="KW-0808">Transferase</keyword>
<accession>A0A438E3U9</accession>
<dbReference type="AlphaFoldDB" id="A0A438E3U9"/>
<proteinExistence type="predicted"/>
<dbReference type="Proteomes" id="UP000288805">
    <property type="component" value="Unassembled WGS sequence"/>
</dbReference>
<organism evidence="1 2">
    <name type="scientific">Vitis vinifera</name>
    <name type="common">Grape</name>
    <dbReference type="NCBI Taxonomy" id="29760"/>
    <lineage>
        <taxon>Eukaryota</taxon>
        <taxon>Viridiplantae</taxon>
        <taxon>Streptophyta</taxon>
        <taxon>Embryophyta</taxon>
        <taxon>Tracheophyta</taxon>
        <taxon>Spermatophyta</taxon>
        <taxon>Magnoliopsida</taxon>
        <taxon>eudicotyledons</taxon>
        <taxon>Gunneridae</taxon>
        <taxon>Pentapetalae</taxon>
        <taxon>rosids</taxon>
        <taxon>Vitales</taxon>
        <taxon>Vitaceae</taxon>
        <taxon>Viteae</taxon>
        <taxon>Vitis</taxon>
    </lineage>
</organism>
<keyword evidence="1" id="KW-0418">Kinase</keyword>
<name>A0A438E3U9_VITVI</name>